<feature type="domain" description="LTD" evidence="2">
    <location>
        <begin position="22"/>
        <end position="142"/>
    </location>
</feature>
<accession>A0A0L0KNB1</accession>
<evidence type="ECO:0000256" key="1">
    <source>
        <dbReference type="SAM" id="SignalP"/>
    </source>
</evidence>
<dbReference type="PROSITE" id="PS51841">
    <property type="entry name" value="LTD"/>
    <property type="match status" value="1"/>
</dbReference>
<name>A0A0L0KNB1_9ACTN</name>
<dbReference type="InterPro" id="IPR036415">
    <property type="entry name" value="Lamin_tail_dom_sf"/>
</dbReference>
<sequence length="150" mass="16490">MRVTRLCAALGGTAMLFGTALSTPAHSATGGVELYHIWFDSPGKDTRSTASLNAEWVQLKNTSKKPVNLKGWILKDASNHKYVFKNISIAAGKTVKIHTGTGKDTTADKFQNRRAYVWNNDGDTATLTRATGSKVDTCTWTKKTKDHKWC</sequence>
<dbReference type="EMBL" id="JPPY01000025">
    <property type="protein sequence ID" value="KND39356.1"/>
    <property type="molecule type" value="Genomic_DNA"/>
</dbReference>
<dbReference type="SUPFAM" id="SSF74853">
    <property type="entry name" value="Lamin A/C globular tail domain"/>
    <property type="match status" value="1"/>
</dbReference>
<keyword evidence="1" id="KW-0732">Signal</keyword>
<comment type="caution">
    <text evidence="3">The sequence shown here is derived from an EMBL/GenBank/DDBJ whole genome shotgun (WGS) entry which is preliminary data.</text>
</comment>
<evidence type="ECO:0000313" key="3">
    <source>
        <dbReference type="EMBL" id="KND39356.1"/>
    </source>
</evidence>
<feature type="chain" id="PRO_5005543113" description="LTD domain-containing protein" evidence="1">
    <location>
        <begin position="28"/>
        <end position="150"/>
    </location>
</feature>
<dbReference type="Proteomes" id="UP000037151">
    <property type="component" value="Unassembled WGS sequence"/>
</dbReference>
<organism evidence="3 4">
    <name type="scientific">Streptomyces acidiscabies</name>
    <dbReference type="NCBI Taxonomy" id="42234"/>
    <lineage>
        <taxon>Bacteria</taxon>
        <taxon>Bacillati</taxon>
        <taxon>Actinomycetota</taxon>
        <taxon>Actinomycetes</taxon>
        <taxon>Kitasatosporales</taxon>
        <taxon>Streptomycetaceae</taxon>
        <taxon>Streptomyces</taxon>
    </lineage>
</organism>
<dbReference type="Gene3D" id="2.60.40.1260">
    <property type="entry name" value="Lamin Tail domain"/>
    <property type="match status" value="1"/>
</dbReference>
<dbReference type="InterPro" id="IPR001322">
    <property type="entry name" value="Lamin_tail_dom"/>
</dbReference>
<dbReference type="AlphaFoldDB" id="A0A0L0KNB1"/>
<feature type="signal peptide" evidence="1">
    <location>
        <begin position="1"/>
        <end position="27"/>
    </location>
</feature>
<evidence type="ECO:0000259" key="2">
    <source>
        <dbReference type="PROSITE" id="PS51841"/>
    </source>
</evidence>
<dbReference type="Pfam" id="PF00932">
    <property type="entry name" value="LTD"/>
    <property type="match status" value="1"/>
</dbReference>
<dbReference type="PATRIC" id="fig|42234.21.peg.792"/>
<proteinExistence type="predicted"/>
<evidence type="ECO:0000313" key="4">
    <source>
        <dbReference type="Proteomes" id="UP000037151"/>
    </source>
</evidence>
<dbReference type="OrthoDB" id="3828227at2"/>
<gene>
    <name evidence="3" type="ORF">IQ63_03840</name>
</gene>
<dbReference type="RefSeq" id="WP_050369369.1">
    <property type="nucleotide sequence ID" value="NZ_KQ257800.1"/>
</dbReference>
<reference evidence="4" key="1">
    <citation type="submission" date="2014-07" db="EMBL/GenBank/DDBJ databases">
        <title>Genome sequencing of plant-pathogenic Streptomyces species.</title>
        <authorList>
            <person name="Harrison J."/>
            <person name="Sapp M."/>
            <person name="Thwaites R."/>
            <person name="Studholme D.J."/>
        </authorList>
    </citation>
    <scope>NUCLEOTIDE SEQUENCE [LARGE SCALE GENOMIC DNA]</scope>
    <source>
        <strain evidence="4">NCPPB 4445</strain>
    </source>
</reference>
<protein>
    <recommendedName>
        <fullName evidence="2">LTD domain-containing protein</fullName>
    </recommendedName>
</protein>